<dbReference type="NCBIfam" id="TIGR03696">
    <property type="entry name" value="Rhs_assc_core"/>
    <property type="match status" value="1"/>
</dbReference>
<dbReference type="InterPro" id="IPR050708">
    <property type="entry name" value="T6SS_VgrG/RHS"/>
</dbReference>
<dbReference type="InterPro" id="IPR006530">
    <property type="entry name" value="YD"/>
</dbReference>
<keyword evidence="2" id="KW-0964">Secreted</keyword>
<proteinExistence type="predicted"/>
<keyword evidence="5" id="KW-0843">Virulence</keyword>
<keyword evidence="4" id="KW-0677">Repeat</keyword>
<protein>
    <recommendedName>
        <fullName evidence="7">Teneurin-like YD-shell domain-containing protein</fullName>
    </recommendedName>
</protein>
<dbReference type="EMBL" id="PNGJ01000012">
    <property type="protein sequence ID" value="PMC22936.1"/>
    <property type="molecule type" value="Genomic_DNA"/>
</dbReference>
<reference evidence="8 9" key="1">
    <citation type="submission" date="2017-09" db="EMBL/GenBank/DDBJ databases">
        <title>Bacterial strain isolated from the female urinary microbiota.</title>
        <authorList>
            <person name="Thomas-White K."/>
            <person name="Kumar N."/>
            <person name="Forster S."/>
            <person name="Putonti C."/>
            <person name="Lawley T."/>
            <person name="Wolfe A.J."/>
        </authorList>
    </citation>
    <scope>NUCLEOTIDE SEQUENCE [LARGE SCALE GENOMIC DNA]</scope>
    <source>
        <strain evidence="8 9">UMB0536</strain>
    </source>
</reference>
<name>A0A2N6QN75_9BACT</name>
<evidence type="ECO:0000256" key="4">
    <source>
        <dbReference type="ARBA" id="ARBA00022737"/>
    </source>
</evidence>
<accession>A0A2N6QN75</accession>
<dbReference type="InterPro" id="IPR013517">
    <property type="entry name" value="FG-GAP"/>
</dbReference>
<evidence type="ECO:0000256" key="1">
    <source>
        <dbReference type="ARBA" id="ARBA00004613"/>
    </source>
</evidence>
<organism evidence="8 9">
    <name type="scientific">Hoylesella buccalis</name>
    <dbReference type="NCBI Taxonomy" id="28127"/>
    <lineage>
        <taxon>Bacteria</taxon>
        <taxon>Pseudomonadati</taxon>
        <taxon>Bacteroidota</taxon>
        <taxon>Bacteroidia</taxon>
        <taxon>Bacteroidales</taxon>
        <taxon>Prevotellaceae</taxon>
        <taxon>Hoylesella</taxon>
    </lineage>
</organism>
<evidence type="ECO:0000313" key="9">
    <source>
        <dbReference type="Proteomes" id="UP000235564"/>
    </source>
</evidence>
<dbReference type="SUPFAM" id="SSF69318">
    <property type="entry name" value="Integrin alpha N-terminal domain"/>
    <property type="match status" value="2"/>
</dbReference>
<evidence type="ECO:0000259" key="7">
    <source>
        <dbReference type="Pfam" id="PF25023"/>
    </source>
</evidence>
<feature type="domain" description="Teneurin-like YD-shell" evidence="7">
    <location>
        <begin position="1680"/>
        <end position="1796"/>
    </location>
</feature>
<dbReference type="OrthoDB" id="6225685at2"/>
<evidence type="ECO:0000256" key="5">
    <source>
        <dbReference type="ARBA" id="ARBA00023026"/>
    </source>
</evidence>
<feature type="signal peptide" evidence="6">
    <location>
        <begin position="1"/>
        <end position="29"/>
    </location>
</feature>
<dbReference type="RefSeq" id="WP_102698108.1">
    <property type="nucleotide sequence ID" value="NZ_PNGJ01000012.1"/>
</dbReference>
<evidence type="ECO:0000256" key="2">
    <source>
        <dbReference type="ARBA" id="ARBA00022525"/>
    </source>
</evidence>
<dbReference type="PANTHER" id="PTHR32305">
    <property type="match status" value="1"/>
</dbReference>
<gene>
    <name evidence="8" type="ORF">CJ231_11745</name>
</gene>
<dbReference type="InterPro" id="IPR003284">
    <property type="entry name" value="Sal_SpvB"/>
</dbReference>
<feature type="domain" description="Teneurin-like YD-shell" evidence="7">
    <location>
        <begin position="1221"/>
        <end position="1365"/>
    </location>
</feature>
<dbReference type="GO" id="GO:0005576">
    <property type="term" value="C:extracellular region"/>
    <property type="evidence" value="ECO:0007669"/>
    <property type="project" value="UniProtKB-SubCell"/>
</dbReference>
<dbReference type="InterPro" id="IPR022385">
    <property type="entry name" value="Rhs_assc_core"/>
</dbReference>
<keyword evidence="3 6" id="KW-0732">Signal</keyword>
<dbReference type="InterPro" id="IPR056823">
    <property type="entry name" value="TEN-like_YD-shell"/>
</dbReference>
<dbReference type="InterPro" id="IPR028994">
    <property type="entry name" value="Integrin_alpha_N"/>
</dbReference>
<evidence type="ECO:0000256" key="6">
    <source>
        <dbReference type="SAM" id="SignalP"/>
    </source>
</evidence>
<dbReference type="NCBIfam" id="TIGR01643">
    <property type="entry name" value="YD_repeat_2x"/>
    <property type="match status" value="2"/>
</dbReference>
<dbReference type="Gene3D" id="2.180.10.10">
    <property type="entry name" value="RHS repeat-associated core"/>
    <property type="match status" value="1"/>
</dbReference>
<dbReference type="GO" id="GO:0005737">
    <property type="term" value="C:cytoplasm"/>
    <property type="evidence" value="ECO:0007669"/>
    <property type="project" value="InterPro"/>
</dbReference>
<dbReference type="Proteomes" id="UP000235564">
    <property type="component" value="Unassembled WGS sequence"/>
</dbReference>
<dbReference type="Pfam" id="PF03534">
    <property type="entry name" value="SpvB"/>
    <property type="match status" value="1"/>
</dbReference>
<feature type="domain" description="Teneurin-like YD-shell" evidence="7">
    <location>
        <begin position="1417"/>
        <end position="1614"/>
    </location>
</feature>
<dbReference type="Pfam" id="PF13517">
    <property type="entry name" value="FG-GAP_3"/>
    <property type="match status" value="1"/>
</dbReference>
<comment type="caution">
    <text evidence="8">The sequence shown here is derived from an EMBL/GenBank/DDBJ whole genome shotgun (WGS) entry which is preliminary data.</text>
</comment>
<evidence type="ECO:0000256" key="3">
    <source>
        <dbReference type="ARBA" id="ARBA00022729"/>
    </source>
</evidence>
<dbReference type="Gene3D" id="2.40.128.340">
    <property type="match status" value="1"/>
</dbReference>
<sequence length="2141" mass="235517">MENRKEMRRYLLQALLFSVVTGLASTISANTSNDSIKTIVKQKTITATANTFDKLYPNPDKPFEPIDPIDPVHPIDPRDPILPIDPGDPVLPIHPNKPVMPTPPTSTSSTYDVGSPKGALSVNSSGAAVYSINISAPNGGSLTPSIGVSYNSQSGNGLAGFGFNITGLSCITRGCKDLYHDKQIVGISYGIGDALFLNGQRLILKTGAYGYNGSTYTPEGDPYTIVTLHNNINTSACWFSVVCTDGKTYQLGNTSESRLSFVNRKNVTCIAAWYINQTTDVHSNLVKYHYTTTNYNLRPVSIEYGINTAKSRGITNLILFTYSSLAGSYARPFAIGDRQGKMDVYLSKITTQTNGSVFRAYTFTYNSTSDGTKDKYYRLTQVDLANGAGRKVAPIKIDWDHLPSLYISNTNLNVQTSSPSSMIEESAKTFIAVDVNNDGISDIIRLSLGAYVWRYNGGESRQWKTFLFVSLSKKDANGNVTYQTPKQFDLNPSFSMADLNNLIGGIQAMDFDGDGYNDLIIPYYCGYKSNYGERYTIVWGKSIVNGGGFSEITDRLVNCDHTPLFTTYDSNGDGRDDLFYLEDRAKDGYYNGAILRYKDCNSLDATKFQFKLDREPKKLFVGDYNHDGLTDIIVFYDGGYKIYYNNGGELSSTKYTEYNSKEGTNLGDKHRIVQGDFDGDGMIDFAFFQGDWKYGLAINNGDGTFTVNNEAVTLSETDQKTNKDNSRFNMVAYDFDHDGKCDFVITKAHYVFHGGFRSKYYYDFTKTLFVRSTGTGFELHKEYVTHQEKDAEPNNIFLGEFTGDGDVQYASFGKNLLVDNDKSDDKIHTYRSGYNLVSKGKISSITDGFGLQTYIYYKSATDPSVYTQTYSSAYPVNSYTIPVPLVSKVIKDNGAAGSQTIQYQYGDLKLHVAGKGTVGFSSMTTENLTLGTREITTVDKWDTDKWIPIQTTTTSTVGGNSSKIVSYTTIANNISGKNYYAYTSRKSLTDLDGNTSETYTTYDTAKGVPTVEIVKNDGDNMYKKVAYNSYIQKMNQWMPLNVVKSQKHEDDSEVNSSTTTYSYNDKGEVIKVVANDGSTLPLTVNTTYDVYGNVLTSTQTGKGIVANTETNVYDASGRFVVKAYDSVSPRVTTYTYDLFGNVLTENDETNKSHILTSKHVYDGWGTEISKTNSFGITTTKEMGWGSNYDKKYFITTSSTGKPWVAVWFDNAGHEVLQESVMQNANAYSLATTYNSKGQKTKIEEKTGKLTLSETFNYDERGRITTDVKSSGKSSTFSYGNRSVTETTAGRSYTKVTDAWGNLVKSEDPVTHVDYVYSSIGKPAEITTNGVTTHIQYDEVGNKIAVQSPDAGNINYEYAADGKVMKFTDARNITTTYTYNAEGRLVSTKAGNTLITNTYGTSGNSINHLVKTTVNGNSVEYTHDELGRVITETRTVSGDGTYLFKYAYNANNQLVQTTYPGNLIVKYTYDKYGNKTQTTANDKIVYQVDGYDGLETRTSFLNKYTTTFTLDSRGFKSDIVLKNGSIVLDQFKMNYEGATGNLLSRTRNSLSEETFGYDNLDRLISVKVDTKETMHIKYAKNGNITSKTGIGQYYYDAERPHAVSSVDNTDNLISTQDCTTQFNDLNKILSLQENGKVMTIDYGPDLERCFSILKQGNMVLRKVTYMDNYEKVVANGITREYYYLDGDVIVIRQNGTFQTYQSFKDNLGSILSVIDENGSKVFSAEYDAWGKQTVSINTIGLIRGYGGHEMLNEFNLINMNGRVYDPVLGRFLSPDKYIQEGDNSQNYNSYSYCLNNPLKYADPSGNVFVLDDFIAITAMGAMMGAMNAAMSDKPIWKGVLLGAASAAATYGIGQLFGVAGSFGHELLRAGAHGLSSGVFNALNGDNFWNGLISGAASSGMGSFAQSSNWNPYLLMASTTAAGGAIAWATGGDFLQGALNGLQIGAFNFAEHDDCPIKYYHDSNNNLYGEIPEVVVYPNKRVANALATAATFGTAATGLNILNGVDNYSGKVRVATNGKIYLPKSNGVFYGNQFVKTAPVKNLKYLGKYSRFFTTAEDFANFNAAYIEDGNTFGINSRRYLCHVVGRELGSWGGRIGGAALGGLAGSGAGSVPLGIAGGIAGDYYGGEFGGWLSDTFFDFFAH</sequence>
<comment type="subcellular location">
    <subcellularLocation>
        <location evidence="1">Secreted</location>
    </subcellularLocation>
</comment>
<evidence type="ECO:0000313" key="8">
    <source>
        <dbReference type="EMBL" id="PMC22936.1"/>
    </source>
</evidence>
<feature type="chain" id="PRO_5014911663" description="Teneurin-like YD-shell domain-containing protein" evidence="6">
    <location>
        <begin position="30"/>
        <end position="2141"/>
    </location>
</feature>
<dbReference type="Pfam" id="PF25023">
    <property type="entry name" value="TEN_YD-shell"/>
    <property type="match status" value="3"/>
</dbReference>
<dbReference type="PANTHER" id="PTHR32305:SF15">
    <property type="entry name" value="PROTEIN RHSA-RELATED"/>
    <property type="match status" value="1"/>
</dbReference>